<feature type="compositionally biased region" description="Basic and acidic residues" evidence="7">
    <location>
        <begin position="1"/>
        <end position="17"/>
    </location>
</feature>
<dbReference type="CDD" id="cd17352">
    <property type="entry name" value="MFS_MCT_SLC16"/>
    <property type="match status" value="1"/>
</dbReference>
<dbReference type="InterPro" id="IPR020846">
    <property type="entry name" value="MFS_dom"/>
</dbReference>
<feature type="transmembrane region" description="Helical" evidence="8">
    <location>
        <begin position="286"/>
        <end position="308"/>
    </location>
</feature>
<evidence type="ECO:0000256" key="3">
    <source>
        <dbReference type="ARBA" id="ARBA00022448"/>
    </source>
</evidence>
<feature type="transmembrane region" description="Helical" evidence="8">
    <location>
        <begin position="143"/>
        <end position="163"/>
    </location>
</feature>
<name>A0A9P6GQI8_9PLEO</name>
<feature type="domain" description="Major facilitator superfamily (MFS) profile" evidence="9">
    <location>
        <begin position="51"/>
        <end position="439"/>
    </location>
</feature>
<feature type="transmembrane region" description="Helical" evidence="8">
    <location>
        <begin position="118"/>
        <end position="137"/>
    </location>
</feature>
<evidence type="ECO:0000256" key="6">
    <source>
        <dbReference type="ARBA" id="ARBA00023136"/>
    </source>
</evidence>
<proteinExistence type="inferred from homology"/>
<keyword evidence="11" id="KW-1185">Reference proteome</keyword>
<dbReference type="SUPFAM" id="SSF103473">
    <property type="entry name" value="MFS general substrate transporter"/>
    <property type="match status" value="1"/>
</dbReference>
<dbReference type="GO" id="GO:0016020">
    <property type="term" value="C:membrane"/>
    <property type="evidence" value="ECO:0007669"/>
    <property type="project" value="UniProtKB-SubCell"/>
</dbReference>
<feature type="transmembrane region" description="Helical" evidence="8">
    <location>
        <begin position="88"/>
        <end position="106"/>
    </location>
</feature>
<comment type="similarity">
    <text evidence="2">Belongs to the major facilitator superfamily. Monocarboxylate porter (TC 2.A.1.13) family.</text>
</comment>
<dbReference type="PANTHER" id="PTHR11360:SF224">
    <property type="entry name" value="MAJOR FACILITATOR SUPERFAMILY (MFS) PROFILE DOMAIN-CONTAINING PROTEIN-RELATED"/>
    <property type="match status" value="1"/>
</dbReference>
<dbReference type="AlphaFoldDB" id="A0A9P6GQI8"/>
<keyword evidence="3" id="KW-0813">Transport</keyword>
<evidence type="ECO:0000256" key="2">
    <source>
        <dbReference type="ARBA" id="ARBA00006727"/>
    </source>
</evidence>
<feature type="transmembrane region" description="Helical" evidence="8">
    <location>
        <begin position="315"/>
        <end position="334"/>
    </location>
</feature>
<feature type="transmembrane region" description="Helical" evidence="8">
    <location>
        <begin position="207"/>
        <end position="227"/>
    </location>
</feature>
<dbReference type="InterPro" id="IPR011701">
    <property type="entry name" value="MFS"/>
</dbReference>
<evidence type="ECO:0000256" key="1">
    <source>
        <dbReference type="ARBA" id="ARBA00004141"/>
    </source>
</evidence>
<keyword evidence="6 8" id="KW-0472">Membrane</keyword>
<gene>
    <name evidence="10" type="ORF">PMIN01_03963</name>
</gene>
<comment type="caution">
    <text evidence="10">The sequence shown here is derived from an EMBL/GenBank/DDBJ whole genome shotgun (WGS) entry which is preliminary data.</text>
</comment>
<evidence type="ECO:0000256" key="7">
    <source>
        <dbReference type="SAM" id="MobiDB-lite"/>
    </source>
</evidence>
<comment type="subcellular location">
    <subcellularLocation>
        <location evidence="1">Membrane</location>
        <topology evidence="1">Multi-pass membrane protein</topology>
    </subcellularLocation>
</comment>
<dbReference type="InterPro" id="IPR050327">
    <property type="entry name" value="Proton-linked_MCT"/>
</dbReference>
<sequence>MTEARDLTGPSDQEKGPAAESSQQAGVVADRPARANVSSDAPDKGWAAWSVVVGGWCAMFVSVGWNNAAGVFQTIYEKDLLPNYSPSAIGWIISLQTFFMFVSAPITGKAFDSYGPRWIMAIGSFLQVLGVMMMSLSTQYWHFILAQSICTGIGGGAIFFAASNSIATWFKNNRALALGIASAGSATGGVIIPIMVNHIYDSISFGWALRVVGFIFLALLTIANVLLKSRLTHVVKRPHPNDFVEPLYEPPFLFLTAACFFFAMAVYQPGTFIALNAQREGVPNHISNYLLSMLNASSVIGRVVAGWVADRAGRFNTMIITTFLSALFALAAWIPAHSTASFIVFAVLVGFTNGAYVALTSSLVAQISDIKKIGTRNGTNWFMYGIGALIGTPIAGALIQRDNGGYLYMQIYAGLSMFMSACLFVGSRYVQIGLVWKWI</sequence>
<dbReference type="InterPro" id="IPR036259">
    <property type="entry name" value="MFS_trans_sf"/>
</dbReference>
<accession>A0A9P6GQI8</accession>
<feature type="transmembrane region" description="Helical" evidence="8">
    <location>
        <begin position="411"/>
        <end position="430"/>
    </location>
</feature>
<feature type="transmembrane region" description="Helical" evidence="8">
    <location>
        <begin position="340"/>
        <end position="360"/>
    </location>
</feature>
<feature type="transmembrane region" description="Helical" evidence="8">
    <location>
        <begin position="175"/>
        <end position="195"/>
    </location>
</feature>
<evidence type="ECO:0000256" key="8">
    <source>
        <dbReference type="SAM" id="Phobius"/>
    </source>
</evidence>
<dbReference type="Pfam" id="PF07690">
    <property type="entry name" value="MFS_1"/>
    <property type="match status" value="1"/>
</dbReference>
<evidence type="ECO:0000259" key="9">
    <source>
        <dbReference type="PROSITE" id="PS50850"/>
    </source>
</evidence>
<feature type="region of interest" description="Disordered" evidence="7">
    <location>
        <begin position="1"/>
        <end position="41"/>
    </location>
</feature>
<organism evidence="10 11">
    <name type="scientific">Paraphaeosphaeria minitans</name>
    <dbReference type="NCBI Taxonomy" id="565426"/>
    <lineage>
        <taxon>Eukaryota</taxon>
        <taxon>Fungi</taxon>
        <taxon>Dikarya</taxon>
        <taxon>Ascomycota</taxon>
        <taxon>Pezizomycotina</taxon>
        <taxon>Dothideomycetes</taxon>
        <taxon>Pleosporomycetidae</taxon>
        <taxon>Pleosporales</taxon>
        <taxon>Massarineae</taxon>
        <taxon>Didymosphaeriaceae</taxon>
        <taxon>Paraphaeosphaeria</taxon>
    </lineage>
</organism>
<dbReference type="PROSITE" id="PS50850">
    <property type="entry name" value="MFS"/>
    <property type="match status" value="1"/>
</dbReference>
<dbReference type="Proteomes" id="UP000756921">
    <property type="component" value="Unassembled WGS sequence"/>
</dbReference>
<dbReference type="GO" id="GO:0022857">
    <property type="term" value="F:transmembrane transporter activity"/>
    <property type="evidence" value="ECO:0007669"/>
    <property type="project" value="InterPro"/>
</dbReference>
<reference evidence="10" key="1">
    <citation type="journal article" date="2020" name="Mol. Plant Microbe Interact.">
        <title>Genome Sequence of the Biocontrol Agent Coniothyrium minitans strain Conio (IMI 134523).</title>
        <authorList>
            <person name="Patel D."/>
            <person name="Shittu T.A."/>
            <person name="Baroncelli R."/>
            <person name="Muthumeenakshi S."/>
            <person name="Osborne T.H."/>
            <person name="Janganan T.K."/>
            <person name="Sreenivasaprasad S."/>
        </authorList>
    </citation>
    <scope>NUCLEOTIDE SEQUENCE</scope>
    <source>
        <strain evidence="10">Conio</strain>
    </source>
</reference>
<feature type="transmembrane region" description="Helical" evidence="8">
    <location>
        <begin position="247"/>
        <end position="266"/>
    </location>
</feature>
<protein>
    <submittedName>
        <fullName evidence="10">Major facilitator superfamily transporter</fullName>
    </submittedName>
</protein>
<keyword evidence="5 8" id="KW-1133">Transmembrane helix</keyword>
<evidence type="ECO:0000256" key="5">
    <source>
        <dbReference type="ARBA" id="ARBA00022989"/>
    </source>
</evidence>
<dbReference type="OrthoDB" id="5667at2759"/>
<evidence type="ECO:0000313" key="10">
    <source>
        <dbReference type="EMBL" id="KAF9738680.1"/>
    </source>
</evidence>
<feature type="transmembrane region" description="Helical" evidence="8">
    <location>
        <begin position="381"/>
        <end position="399"/>
    </location>
</feature>
<evidence type="ECO:0000256" key="4">
    <source>
        <dbReference type="ARBA" id="ARBA00022692"/>
    </source>
</evidence>
<keyword evidence="4 8" id="KW-0812">Transmembrane</keyword>
<dbReference type="PANTHER" id="PTHR11360">
    <property type="entry name" value="MONOCARBOXYLATE TRANSPORTER"/>
    <property type="match status" value="1"/>
</dbReference>
<dbReference type="Gene3D" id="1.20.1250.20">
    <property type="entry name" value="MFS general substrate transporter like domains"/>
    <property type="match status" value="2"/>
</dbReference>
<dbReference type="EMBL" id="WJXW01000003">
    <property type="protein sequence ID" value="KAF9738680.1"/>
    <property type="molecule type" value="Genomic_DNA"/>
</dbReference>
<evidence type="ECO:0000313" key="11">
    <source>
        <dbReference type="Proteomes" id="UP000756921"/>
    </source>
</evidence>
<feature type="transmembrane region" description="Helical" evidence="8">
    <location>
        <begin position="46"/>
        <end position="68"/>
    </location>
</feature>